<accession>Q652X4</accession>
<dbReference type="EMBL" id="AP005472">
    <property type="protein sequence ID" value="BAD46143.1"/>
    <property type="molecule type" value="Genomic_DNA"/>
</dbReference>
<sequence>MTMVRSTAATGDIDMTGGQIGGTTLVKPEASRQSDWRIYSDQTHCHRFEDNF</sequence>
<proteinExistence type="predicted"/>
<dbReference type="Proteomes" id="UP000000763">
    <property type="component" value="Chromosome 6"/>
</dbReference>
<dbReference type="AlphaFoldDB" id="Q652X4"/>
<evidence type="ECO:0000256" key="1">
    <source>
        <dbReference type="SAM" id="MobiDB-lite"/>
    </source>
</evidence>
<reference evidence="3" key="2">
    <citation type="journal article" date="2008" name="Nucleic Acids Res.">
        <title>The rice annotation project database (RAP-DB): 2008 update.</title>
        <authorList>
            <consortium name="The rice annotation project (RAP)"/>
        </authorList>
    </citation>
    <scope>GENOME REANNOTATION</scope>
    <source>
        <strain evidence="3">cv. Nipponbare</strain>
    </source>
</reference>
<gene>
    <name evidence="2" type="primary">OSJNBa0075M17.15</name>
</gene>
<name>Q652X4_ORYSJ</name>
<organism evidence="2 3">
    <name type="scientific">Oryza sativa subsp. japonica</name>
    <name type="common">Rice</name>
    <dbReference type="NCBI Taxonomy" id="39947"/>
    <lineage>
        <taxon>Eukaryota</taxon>
        <taxon>Viridiplantae</taxon>
        <taxon>Streptophyta</taxon>
        <taxon>Embryophyta</taxon>
        <taxon>Tracheophyta</taxon>
        <taxon>Spermatophyta</taxon>
        <taxon>Magnoliopsida</taxon>
        <taxon>Liliopsida</taxon>
        <taxon>Poales</taxon>
        <taxon>Poaceae</taxon>
        <taxon>BOP clade</taxon>
        <taxon>Oryzoideae</taxon>
        <taxon>Oryzeae</taxon>
        <taxon>Oryzinae</taxon>
        <taxon>Oryza</taxon>
        <taxon>Oryza sativa</taxon>
    </lineage>
</organism>
<evidence type="ECO:0000313" key="2">
    <source>
        <dbReference type="EMBL" id="BAD46143.1"/>
    </source>
</evidence>
<reference evidence="3" key="1">
    <citation type="journal article" date="2005" name="Nature">
        <title>The map-based sequence of the rice genome.</title>
        <authorList>
            <consortium name="International rice genome sequencing project (IRGSP)"/>
            <person name="Matsumoto T."/>
            <person name="Wu J."/>
            <person name="Kanamori H."/>
            <person name="Katayose Y."/>
            <person name="Fujisawa M."/>
            <person name="Namiki N."/>
            <person name="Mizuno H."/>
            <person name="Yamamoto K."/>
            <person name="Antonio B.A."/>
            <person name="Baba T."/>
            <person name="Sakata K."/>
            <person name="Nagamura Y."/>
            <person name="Aoki H."/>
            <person name="Arikawa K."/>
            <person name="Arita K."/>
            <person name="Bito T."/>
            <person name="Chiden Y."/>
            <person name="Fujitsuka N."/>
            <person name="Fukunaka R."/>
            <person name="Hamada M."/>
            <person name="Harada C."/>
            <person name="Hayashi A."/>
            <person name="Hijishita S."/>
            <person name="Honda M."/>
            <person name="Hosokawa S."/>
            <person name="Ichikawa Y."/>
            <person name="Idonuma A."/>
            <person name="Iijima M."/>
            <person name="Ikeda M."/>
            <person name="Ikeno M."/>
            <person name="Ito K."/>
            <person name="Ito S."/>
            <person name="Ito T."/>
            <person name="Ito Y."/>
            <person name="Ito Y."/>
            <person name="Iwabuchi A."/>
            <person name="Kamiya K."/>
            <person name="Karasawa W."/>
            <person name="Kurita K."/>
            <person name="Katagiri S."/>
            <person name="Kikuta A."/>
            <person name="Kobayashi H."/>
            <person name="Kobayashi N."/>
            <person name="Machita K."/>
            <person name="Maehara T."/>
            <person name="Masukawa M."/>
            <person name="Mizubayashi T."/>
            <person name="Mukai Y."/>
            <person name="Nagasaki H."/>
            <person name="Nagata Y."/>
            <person name="Naito S."/>
            <person name="Nakashima M."/>
            <person name="Nakama Y."/>
            <person name="Nakamichi Y."/>
            <person name="Nakamura M."/>
            <person name="Meguro A."/>
            <person name="Negishi M."/>
            <person name="Ohta I."/>
            <person name="Ohta T."/>
            <person name="Okamoto M."/>
            <person name="Ono N."/>
            <person name="Saji S."/>
            <person name="Sakaguchi M."/>
            <person name="Sakai K."/>
            <person name="Shibata M."/>
            <person name="Shimokawa T."/>
            <person name="Song J."/>
            <person name="Takazaki Y."/>
            <person name="Terasawa K."/>
            <person name="Tsugane M."/>
            <person name="Tsuji K."/>
            <person name="Ueda S."/>
            <person name="Waki K."/>
            <person name="Yamagata H."/>
            <person name="Yamamoto M."/>
            <person name="Yamamoto S."/>
            <person name="Yamane H."/>
            <person name="Yoshiki S."/>
            <person name="Yoshihara R."/>
            <person name="Yukawa K."/>
            <person name="Zhong H."/>
            <person name="Yano M."/>
            <person name="Yuan Q."/>
            <person name="Ouyang S."/>
            <person name="Liu J."/>
            <person name="Jones K.M."/>
            <person name="Gansberger K."/>
            <person name="Moffat K."/>
            <person name="Hill J."/>
            <person name="Bera J."/>
            <person name="Fadrosh D."/>
            <person name="Jin S."/>
            <person name="Johri S."/>
            <person name="Kim M."/>
            <person name="Overton L."/>
            <person name="Reardon M."/>
            <person name="Tsitrin T."/>
            <person name="Vuong H."/>
            <person name="Weaver B."/>
            <person name="Ciecko A."/>
            <person name="Tallon L."/>
            <person name="Jackson J."/>
            <person name="Pai G."/>
            <person name="Aken S.V."/>
            <person name="Utterback T."/>
            <person name="Reidmuller S."/>
            <person name="Feldblyum T."/>
            <person name="Hsiao J."/>
            <person name="Zismann V."/>
            <person name="Iobst S."/>
            <person name="de Vazeille A.R."/>
            <person name="Buell C.R."/>
            <person name="Ying K."/>
            <person name="Li Y."/>
            <person name="Lu T."/>
            <person name="Huang Y."/>
            <person name="Zhao Q."/>
            <person name="Feng Q."/>
            <person name="Zhang L."/>
            <person name="Zhu J."/>
            <person name="Weng Q."/>
            <person name="Mu J."/>
            <person name="Lu Y."/>
            <person name="Fan D."/>
            <person name="Liu Y."/>
            <person name="Guan J."/>
            <person name="Zhang Y."/>
            <person name="Yu S."/>
            <person name="Liu X."/>
            <person name="Zhang Y."/>
            <person name="Hong G."/>
            <person name="Han B."/>
            <person name="Choisne N."/>
            <person name="Demange N."/>
            <person name="Orjeda G."/>
            <person name="Samain S."/>
            <person name="Cattolico L."/>
            <person name="Pelletier E."/>
            <person name="Couloux A."/>
            <person name="Segurens B."/>
            <person name="Wincker P."/>
            <person name="D'Hont A."/>
            <person name="Scarpelli C."/>
            <person name="Weissenbach J."/>
            <person name="Salanoubat M."/>
            <person name="Quetier F."/>
            <person name="Yu Y."/>
            <person name="Kim H.R."/>
            <person name="Rambo T."/>
            <person name="Currie J."/>
            <person name="Collura K."/>
            <person name="Luo M."/>
            <person name="Yang T."/>
            <person name="Ammiraju J.S.S."/>
            <person name="Engler F."/>
            <person name="Soderlund C."/>
            <person name="Wing R.A."/>
            <person name="Palmer L.E."/>
            <person name="de la Bastide M."/>
            <person name="Spiegel L."/>
            <person name="Nascimento L."/>
            <person name="Zutavern T."/>
            <person name="O'Shaughnessy A."/>
            <person name="Dike S."/>
            <person name="Dedhia N."/>
            <person name="Preston R."/>
            <person name="Balija V."/>
            <person name="McCombie W.R."/>
            <person name="Chow T."/>
            <person name="Chen H."/>
            <person name="Chung M."/>
            <person name="Chen C."/>
            <person name="Shaw J."/>
            <person name="Wu H."/>
            <person name="Hsiao K."/>
            <person name="Chao Y."/>
            <person name="Chu M."/>
            <person name="Cheng C."/>
            <person name="Hour A."/>
            <person name="Lee P."/>
            <person name="Lin S."/>
            <person name="Lin Y."/>
            <person name="Liou J."/>
            <person name="Liu S."/>
            <person name="Hsing Y."/>
            <person name="Raghuvanshi S."/>
            <person name="Mohanty A."/>
            <person name="Bharti A.K."/>
            <person name="Gaur A."/>
            <person name="Gupta V."/>
            <person name="Kumar D."/>
            <person name="Ravi V."/>
            <person name="Vij S."/>
            <person name="Kapur A."/>
            <person name="Khurana P."/>
            <person name="Khurana P."/>
            <person name="Khurana J.P."/>
            <person name="Tyagi A.K."/>
            <person name="Gaikwad K."/>
            <person name="Singh A."/>
            <person name="Dalal V."/>
            <person name="Srivastava S."/>
            <person name="Dixit A."/>
            <person name="Pal A.K."/>
            <person name="Ghazi I.A."/>
            <person name="Yadav M."/>
            <person name="Pandit A."/>
            <person name="Bhargava A."/>
            <person name="Sureshbabu K."/>
            <person name="Batra K."/>
            <person name="Sharma T.R."/>
            <person name="Mohapatra T."/>
            <person name="Singh N.K."/>
            <person name="Messing J."/>
            <person name="Nelson A.B."/>
            <person name="Fuks G."/>
            <person name="Kavchok S."/>
            <person name="Keizer G."/>
            <person name="Linton E."/>
            <person name="Llaca V."/>
            <person name="Song R."/>
            <person name="Tanyolac B."/>
            <person name="Young S."/>
            <person name="Ho-Il K."/>
            <person name="Hahn J.H."/>
            <person name="Sangsakoo G."/>
            <person name="Vanavichit A."/>
            <person name="de Mattos Luiz.A.T."/>
            <person name="Zimmer P.D."/>
            <person name="Malone G."/>
            <person name="Dellagostin O."/>
            <person name="de Oliveira A.C."/>
            <person name="Bevan M."/>
            <person name="Bancroft I."/>
            <person name="Minx P."/>
            <person name="Cordum H."/>
            <person name="Wilson R."/>
            <person name="Cheng Z."/>
            <person name="Jin W."/>
            <person name="Jiang J."/>
            <person name="Leong S.A."/>
            <person name="Iwama H."/>
            <person name="Gojobori T."/>
            <person name="Itoh T."/>
            <person name="Niimura Y."/>
            <person name="Fujii Y."/>
            <person name="Habara T."/>
            <person name="Sakai H."/>
            <person name="Sato Y."/>
            <person name="Wilson G."/>
            <person name="Kumar K."/>
            <person name="McCouch S."/>
            <person name="Juretic N."/>
            <person name="Hoen D."/>
            <person name="Wright S."/>
            <person name="Bruskiewich R."/>
            <person name="Bureau T."/>
            <person name="Miyao A."/>
            <person name="Hirochika H."/>
            <person name="Nishikawa T."/>
            <person name="Kadowaki K."/>
            <person name="Sugiura M."/>
            <person name="Burr B."/>
            <person name="Sasaki T."/>
        </authorList>
    </citation>
    <scope>NUCLEOTIDE SEQUENCE [LARGE SCALE GENOMIC DNA]</scope>
    <source>
        <strain evidence="3">cv. Nipponbare</strain>
    </source>
</reference>
<protein>
    <submittedName>
        <fullName evidence="2">Uncharacterized protein</fullName>
    </submittedName>
</protein>
<feature type="region of interest" description="Disordered" evidence="1">
    <location>
        <begin position="1"/>
        <end position="32"/>
    </location>
</feature>
<evidence type="ECO:0000313" key="3">
    <source>
        <dbReference type="Proteomes" id="UP000000763"/>
    </source>
</evidence>